<evidence type="ECO:0000313" key="2">
    <source>
        <dbReference type="EMBL" id="CAD9149758.1"/>
    </source>
</evidence>
<dbReference type="SMART" id="SM00232">
    <property type="entry name" value="JAB_MPN"/>
    <property type="match status" value="1"/>
</dbReference>
<reference evidence="2" key="1">
    <citation type="submission" date="2021-01" db="EMBL/GenBank/DDBJ databases">
        <authorList>
            <person name="Corre E."/>
            <person name="Pelletier E."/>
            <person name="Niang G."/>
            <person name="Scheremetjew M."/>
            <person name="Finn R."/>
            <person name="Kale V."/>
            <person name="Holt S."/>
            <person name="Cochrane G."/>
            <person name="Meng A."/>
            <person name="Brown T."/>
            <person name="Cohen L."/>
        </authorList>
    </citation>
    <scope>NUCLEOTIDE SEQUENCE</scope>
    <source>
        <strain evidence="2">CCAP 1951/1</strain>
    </source>
</reference>
<dbReference type="InterPro" id="IPR000555">
    <property type="entry name" value="JAMM/MPN+_dom"/>
</dbReference>
<gene>
    <name evidence="2" type="ORF">NDES1114_LOCUS32175</name>
</gene>
<proteinExistence type="predicted"/>
<name>A0A7S1W5K7_NEODS</name>
<feature type="domain" description="JAB1/MPN/MOV34 metalloenzyme" evidence="1">
    <location>
        <begin position="40"/>
        <end position="173"/>
    </location>
</feature>
<dbReference type="Pfam" id="PF01398">
    <property type="entry name" value="JAB"/>
    <property type="match status" value="1"/>
</dbReference>
<organism evidence="2">
    <name type="scientific">Neobodo designis</name>
    <name type="common">Flagellated protozoan</name>
    <name type="synonym">Bodo designis</name>
    <dbReference type="NCBI Taxonomy" id="312471"/>
    <lineage>
        <taxon>Eukaryota</taxon>
        <taxon>Discoba</taxon>
        <taxon>Euglenozoa</taxon>
        <taxon>Kinetoplastea</taxon>
        <taxon>Metakinetoplastina</taxon>
        <taxon>Neobodonida</taxon>
        <taxon>Neobodo</taxon>
    </lineage>
</organism>
<accession>A0A7S1W5K7</accession>
<sequence length="322" mass="35670">MFKGYPKVGATTALGAPIEEADFTRETGPVMTLDFPRVERVVIDAHALLRIVKHARDGGTRTVSGTITGMQVGTVAEVTNAVPYVQSPDAEDEGRRDRADHQALIDKLGASGFDRFPLGRYACCTHSTHLNSRHLMHLEGCVRRGEPSVVIAYDPLRSAMGKLYVKAYVLGDAYLAALREELDLAKRPDGDVAIDERRRHKKMDGEGMLKEVPVEVYASSLQQQLLSKLAQQPRHVHNSIIANHDLGRYTERSLSNTVDAMERLRADVSYRQARHREDGVAPLRAETHVLAQQLKEQARHLRAVAAGAALNLDFARKVADEQ</sequence>
<dbReference type="EMBL" id="HBGF01048123">
    <property type="protein sequence ID" value="CAD9149758.1"/>
    <property type="molecule type" value="Transcribed_RNA"/>
</dbReference>
<evidence type="ECO:0000259" key="1">
    <source>
        <dbReference type="SMART" id="SM00232"/>
    </source>
</evidence>
<protein>
    <recommendedName>
        <fullName evidence="1">JAB1/MPN/MOV34 metalloenzyme domain-containing protein</fullName>
    </recommendedName>
</protein>
<dbReference type="AlphaFoldDB" id="A0A7S1W5K7"/>
<dbReference type="GO" id="GO:0008237">
    <property type="term" value="F:metallopeptidase activity"/>
    <property type="evidence" value="ECO:0007669"/>
    <property type="project" value="InterPro"/>
</dbReference>
<dbReference type="Gene3D" id="3.40.140.10">
    <property type="entry name" value="Cytidine Deaminase, domain 2"/>
    <property type="match status" value="1"/>
</dbReference>